<dbReference type="Pfam" id="PF01865">
    <property type="entry name" value="PhoU_div"/>
    <property type="match status" value="1"/>
</dbReference>
<comment type="similarity">
    <text evidence="1">Belongs to the UPF0111 family.</text>
</comment>
<dbReference type="InterPro" id="IPR052912">
    <property type="entry name" value="UPF0111_domain"/>
</dbReference>
<evidence type="ECO:0000313" key="3">
    <source>
        <dbReference type="Proteomes" id="UP001499938"/>
    </source>
</evidence>
<dbReference type="InterPro" id="IPR018445">
    <property type="entry name" value="Put_Phosphate_transp_reg"/>
</dbReference>
<keyword evidence="3" id="KW-1185">Reference proteome</keyword>
<name>A0ABN2LZF1_9MICO</name>
<comment type="caution">
    <text evidence="2">The sequence shown here is derived from an EMBL/GenBank/DDBJ whole genome shotgun (WGS) entry which is preliminary data.</text>
</comment>
<proteinExistence type="inferred from homology"/>
<gene>
    <name evidence="2" type="ORF">GCM10009811_28680</name>
</gene>
<dbReference type="InterPro" id="IPR038078">
    <property type="entry name" value="PhoU-like_sf"/>
</dbReference>
<evidence type="ECO:0000313" key="2">
    <source>
        <dbReference type="EMBL" id="GAA1803346.1"/>
    </source>
</evidence>
<dbReference type="PANTHER" id="PTHR37298">
    <property type="entry name" value="UPF0111 PROTEIN YKAA"/>
    <property type="match status" value="1"/>
</dbReference>
<protein>
    <submittedName>
        <fullName evidence="2">DUF47 family protein</fullName>
    </submittedName>
</protein>
<dbReference type="RefSeq" id="WP_344086882.1">
    <property type="nucleotide sequence ID" value="NZ_BAAAPO010000044.1"/>
</dbReference>
<evidence type="ECO:0000256" key="1">
    <source>
        <dbReference type="ARBA" id="ARBA00008591"/>
    </source>
</evidence>
<organism evidence="2 3">
    <name type="scientific">Nostocoides veronense</name>
    <dbReference type="NCBI Taxonomy" id="330836"/>
    <lineage>
        <taxon>Bacteria</taxon>
        <taxon>Bacillati</taxon>
        <taxon>Actinomycetota</taxon>
        <taxon>Actinomycetes</taxon>
        <taxon>Micrococcales</taxon>
        <taxon>Intrasporangiaceae</taxon>
        <taxon>Nostocoides</taxon>
    </lineage>
</organism>
<dbReference type="Gene3D" id="1.20.58.220">
    <property type="entry name" value="Phosphate transport system protein phou homolog 2, domain 2"/>
    <property type="match status" value="1"/>
</dbReference>
<accession>A0ABN2LZF1</accession>
<sequence length="208" mass="23049">MGFRLTPRNDDLFSALFAQSAQLLVEGARLLTDLLAADEATRPEVAARMRDVEHRADETTHEIIATVDGSFVTPYDRADMHALAARLDDCLDHMDRGVDLIDAYHLAALPERSATQIQVIARMAELTVSVLGALRDAERVREYVVEINRLENQADREHRRIRAGLLGGDPDQVLEILKVLDVVDALEAVSNGFEQVAHVIEVISMKAS</sequence>
<dbReference type="EMBL" id="BAAAPO010000044">
    <property type="protein sequence ID" value="GAA1803346.1"/>
    <property type="molecule type" value="Genomic_DNA"/>
</dbReference>
<reference evidence="2 3" key="1">
    <citation type="journal article" date="2019" name="Int. J. Syst. Evol. Microbiol.">
        <title>The Global Catalogue of Microorganisms (GCM) 10K type strain sequencing project: providing services to taxonomists for standard genome sequencing and annotation.</title>
        <authorList>
            <consortium name="The Broad Institute Genomics Platform"/>
            <consortium name="The Broad Institute Genome Sequencing Center for Infectious Disease"/>
            <person name="Wu L."/>
            <person name="Ma J."/>
        </authorList>
    </citation>
    <scope>NUCLEOTIDE SEQUENCE [LARGE SCALE GENOMIC DNA]</scope>
    <source>
        <strain evidence="2 3">JCM 15592</strain>
    </source>
</reference>
<dbReference type="Proteomes" id="UP001499938">
    <property type="component" value="Unassembled WGS sequence"/>
</dbReference>
<dbReference type="PANTHER" id="PTHR37298:SF1">
    <property type="entry name" value="UPF0111 PROTEIN YKAA"/>
    <property type="match status" value="1"/>
</dbReference>